<evidence type="ECO:0000259" key="10">
    <source>
        <dbReference type="PROSITE" id="PS50850"/>
    </source>
</evidence>
<evidence type="ECO:0000313" key="11">
    <source>
        <dbReference type="EMBL" id="KAJ3259118.1"/>
    </source>
</evidence>
<dbReference type="EMBL" id="JADGKB010000021">
    <property type="protein sequence ID" value="KAJ3259118.1"/>
    <property type="molecule type" value="Genomic_DNA"/>
</dbReference>
<evidence type="ECO:0000256" key="3">
    <source>
        <dbReference type="ARBA" id="ARBA00022448"/>
    </source>
</evidence>
<keyword evidence="12" id="KW-1185">Reference proteome</keyword>
<dbReference type="Pfam" id="PF07690">
    <property type="entry name" value="MFS_1"/>
    <property type="match status" value="1"/>
</dbReference>
<dbReference type="CDD" id="cd17502">
    <property type="entry name" value="MFS_Azr1_MDR_like"/>
    <property type="match status" value="1"/>
</dbReference>
<evidence type="ECO:0000256" key="6">
    <source>
        <dbReference type="ARBA" id="ARBA00022989"/>
    </source>
</evidence>
<evidence type="ECO:0000256" key="9">
    <source>
        <dbReference type="SAM" id="Phobius"/>
    </source>
</evidence>
<feature type="transmembrane region" description="Helical" evidence="9">
    <location>
        <begin position="56"/>
        <end position="81"/>
    </location>
</feature>
<feature type="transmembrane region" description="Helical" evidence="9">
    <location>
        <begin position="359"/>
        <end position="377"/>
    </location>
</feature>
<feature type="transmembrane region" description="Helical" evidence="9">
    <location>
        <begin position="93"/>
        <end position="113"/>
    </location>
</feature>
<evidence type="ECO:0000313" key="12">
    <source>
        <dbReference type="Proteomes" id="UP001210925"/>
    </source>
</evidence>
<feature type="transmembrane region" description="Helical" evidence="9">
    <location>
        <begin position="149"/>
        <end position="170"/>
    </location>
</feature>
<dbReference type="AlphaFoldDB" id="A0AAD5UMW7"/>
<accession>A0AAD5UMW7</accession>
<feature type="transmembrane region" description="Helical" evidence="9">
    <location>
        <begin position="248"/>
        <end position="269"/>
    </location>
</feature>
<dbReference type="PROSITE" id="PS50850">
    <property type="entry name" value="MFS"/>
    <property type="match status" value="1"/>
</dbReference>
<dbReference type="NCBIfam" id="TIGR00711">
    <property type="entry name" value="efflux_EmrB"/>
    <property type="match status" value="1"/>
</dbReference>
<organism evidence="11 12">
    <name type="scientific">Boothiomyces macroporosus</name>
    <dbReference type="NCBI Taxonomy" id="261099"/>
    <lineage>
        <taxon>Eukaryota</taxon>
        <taxon>Fungi</taxon>
        <taxon>Fungi incertae sedis</taxon>
        <taxon>Chytridiomycota</taxon>
        <taxon>Chytridiomycota incertae sedis</taxon>
        <taxon>Chytridiomycetes</taxon>
        <taxon>Rhizophydiales</taxon>
        <taxon>Terramycetaceae</taxon>
        <taxon>Boothiomyces</taxon>
    </lineage>
</organism>
<keyword evidence="5 9" id="KW-0812">Transmembrane</keyword>
<sequence>MTGTDISDFAEKPPTNDVRDSNSTITSTDKPRTSSPVLQSKTDPDAVTVKLTTPEFITVFVSLVLAIFLVALDTTIVSTAIPAIAEEFQALDQISWIGTGFFLTSTAFSPTYGSFCDIFGRKATFIFAITLFEVGSLLCGIAPSMIVLIIGRLVAGIGGGGIFAATLIIISDIVSLRDRGKYQGIIGAVFGLSSVVGPLLGGVFTDQISWRWCFYINLPIGFFTGCVVLFMLKFPAPEGNIASKLHKIDYIGTIVVVSAVTCFLIPLQFGGSQWAWNDARTISLFIVSFVLFAAFVFVELKVAQNPLIPARLFENRSVPLLLFIAFLLGNCFFSINYYVPTFFQLVYGDSATVSGLQSIPMIFGVVFLSILSGQLISRTGHYKIFLLIGPVFLVTGQVLLSTLTPDTHLWQEIIYLLIAGVGIGSIIQVRILGIQASVGYNNIAVATSTSNFCMNLGGTVGIAVAGTIFTNRLSQNLGDQLAAEVSQNPSIIPSLKDVDTVRSGIANSLGFVYYYSIPLACLIFLTGIFVQEFFSEKKPTGKDEPIVALVEA</sequence>
<feature type="transmembrane region" description="Helical" evidence="9">
    <location>
        <begin position="320"/>
        <end position="339"/>
    </location>
</feature>
<keyword evidence="6 9" id="KW-1133">Transmembrane helix</keyword>
<dbReference type="PANTHER" id="PTHR23501:SF198">
    <property type="entry name" value="AZOLE RESISTANCE PROTEIN 1-RELATED"/>
    <property type="match status" value="1"/>
</dbReference>
<dbReference type="InterPro" id="IPR004638">
    <property type="entry name" value="EmrB-like"/>
</dbReference>
<feature type="transmembrane region" description="Helical" evidence="9">
    <location>
        <begin position="281"/>
        <end position="300"/>
    </location>
</feature>
<evidence type="ECO:0000256" key="1">
    <source>
        <dbReference type="ARBA" id="ARBA00004651"/>
    </source>
</evidence>
<dbReference type="Gene3D" id="1.20.1250.20">
    <property type="entry name" value="MFS general substrate transporter like domains"/>
    <property type="match status" value="1"/>
</dbReference>
<feature type="region of interest" description="Disordered" evidence="8">
    <location>
        <begin position="1"/>
        <end position="40"/>
    </location>
</feature>
<comment type="similarity">
    <text evidence="2">Belongs to the major facilitator superfamily.</text>
</comment>
<evidence type="ECO:0000256" key="7">
    <source>
        <dbReference type="ARBA" id="ARBA00023136"/>
    </source>
</evidence>
<dbReference type="PRINTS" id="PR01036">
    <property type="entry name" value="TCRTETB"/>
</dbReference>
<feature type="transmembrane region" description="Helical" evidence="9">
    <location>
        <begin position="182"/>
        <end position="204"/>
    </location>
</feature>
<dbReference type="GO" id="GO:0005886">
    <property type="term" value="C:plasma membrane"/>
    <property type="evidence" value="ECO:0007669"/>
    <property type="project" value="UniProtKB-SubCell"/>
</dbReference>
<dbReference type="Proteomes" id="UP001210925">
    <property type="component" value="Unassembled WGS sequence"/>
</dbReference>
<dbReference type="Gene3D" id="1.20.1720.10">
    <property type="entry name" value="Multidrug resistance protein D"/>
    <property type="match status" value="1"/>
</dbReference>
<keyword evidence="3" id="KW-0813">Transport</keyword>
<dbReference type="InterPro" id="IPR036259">
    <property type="entry name" value="MFS_trans_sf"/>
</dbReference>
<dbReference type="InterPro" id="IPR020846">
    <property type="entry name" value="MFS_dom"/>
</dbReference>
<comment type="subcellular location">
    <subcellularLocation>
        <location evidence="1">Cell membrane</location>
        <topology evidence="1">Multi-pass membrane protein</topology>
    </subcellularLocation>
</comment>
<gene>
    <name evidence="11" type="ORF">HK103_003005</name>
</gene>
<keyword evidence="7 9" id="KW-0472">Membrane</keyword>
<evidence type="ECO:0000256" key="4">
    <source>
        <dbReference type="ARBA" id="ARBA00022475"/>
    </source>
</evidence>
<evidence type="ECO:0000256" key="5">
    <source>
        <dbReference type="ARBA" id="ARBA00022692"/>
    </source>
</evidence>
<feature type="transmembrane region" description="Helical" evidence="9">
    <location>
        <begin position="413"/>
        <end position="432"/>
    </location>
</feature>
<evidence type="ECO:0000256" key="2">
    <source>
        <dbReference type="ARBA" id="ARBA00008335"/>
    </source>
</evidence>
<proteinExistence type="inferred from homology"/>
<reference evidence="11" key="1">
    <citation type="submission" date="2020-05" db="EMBL/GenBank/DDBJ databases">
        <title>Phylogenomic resolution of chytrid fungi.</title>
        <authorList>
            <person name="Stajich J.E."/>
            <person name="Amses K."/>
            <person name="Simmons R."/>
            <person name="Seto K."/>
            <person name="Myers J."/>
            <person name="Bonds A."/>
            <person name="Quandt C.A."/>
            <person name="Barry K."/>
            <person name="Liu P."/>
            <person name="Grigoriev I."/>
            <person name="Longcore J.E."/>
            <person name="James T.Y."/>
        </authorList>
    </citation>
    <scope>NUCLEOTIDE SEQUENCE</scope>
    <source>
        <strain evidence="11">PLAUS21</strain>
    </source>
</reference>
<keyword evidence="4" id="KW-1003">Cell membrane</keyword>
<evidence type="ECO:0000256" key="8">
    <source>
        <dbReference type="SAM" id="MobiDB-lite"/>
    </source>
</evidence>
<feature type="compositionally biased region" description="Polar residues" evidence="8">
    <location>
        <begin position="21"/>
        <end position="40"/>
    </location>
</feature>
<feature type="domain" description="Major facilitator superfamily (MFS) profile" evidence="10">
    <location>
        <begin position="59"/>
        <end position="538"/>
    </location>
</feature>
<name>A0AAD5UMW7_9FUNG</name>
<feature type="transmembrane region" description="Helical" evidence="9">
    <location>
        <begin position="216"/>
        <end position="236"/>
    </location>
</feature>
<dbReference type="FunFam" id="1.20.1720.10:FF:000013">
    <property type="entry name" value="Related to multidrug resistance proteins"/>
    <property type="match status" value="1"/>
</dbReference>
<feature type="transmembrane region" description="Helical" evidence="9">
    <location>
        <begin position="512"/>
        <end position="530"/>
    </location>
</feature>
<feature type="transmembrane region" description="Helical" evidence="9">
    <location>
        <begin position="384"/>
        <end position="401"/>
    </location>
</feature>
<feature type="transmembrane region" description="Helical" evidence="9">
    <location>
        <begin position="125"/>
        <end position="143"/>
    </location>
</feature>
<protein>
    <recommendedName>
        <fullName evidence="10">Major facilitator superfamily (MFS) profile domain-containing protein</fullName>
    </recommendedName>
</protein>
<dbReference type="PANTHER" id="PTHR23501">
    <property type="entry name" value="MAJOR FACILITATOR SUPERFAMILY"/>
    <property type="match status" value="1"/>
</dbReference>
<dbReference type="SUPFAM" id="SSF103473">
    <property type="entry name" value="MFS general substrate transporter"/>
    <property type="match status" value="1"/>
</dbReference>
<dbReference type="InterPro" id="IPR011701">
    <property type="entry name" value="MFS"/>
</dbReference>
<comment type="caution">
    <text evidence="11">The sequence shown here is derived from an EMBL/GenBank/DDBJ whole genome shotgun (WGS) entry which is preliminary data.</text>
</comment>
<feature type="transmembrane region" description="Helical" evidence="9">
    <location>
        <begin position="452"/>
        <end position="469"/>
    </location>
</feature>
<dbReference type="GO" id="GO:0022857">
    <property type="term" value="F:transmembrane transporter activity"/>
    <property type="evidence" value="ECO:0007669"/>
    <property type="project" value="InterPro"/>
</dbReference>